<reference evidence="2" key="1">
    <citation type="submission" date="2009-03" db="EMBL/GenBank/DDBJ databases">
        <title>Complete genome sequence of Edwardsiella ictaluri 93-146.</title>
        <authorList>
            <person name="Williams M.L."/>
            <person name="Gillaspy A.F."/>
            <person name="Dyer D.W."/>
            <person name="Thune R.L."/>
            <person name="Waldbieser G.C."/>
            <person name="Schuster S.C."/>
            <person name="Gipson J."/>
            <person name="Zaitshik J."/>
            <person name="Landry C."/>
            <person name="Lawrence M.L."/>
        </authorList>
    </citation>
    <scope>NUCLEOTIDE SEQUENCE [LARGE SCALE GENOMIC DNA]</scope>
    <source>
        <strain evidence="2">93-146</strain>
    </source>
</reference>
<evidence type="ECO:0000313" key="2">
    <source>
        <dbReference type="Proteomes" id="UP000001485"/>
    </source>
</evidence>
<dbReference type="EMBL" id="CP001600">
    <property type="protein sequence ID" value="ACR70908.1"/>
    <property type="molecule type" value="Genomic_DNA"/>
</dbReference>
<dbReference type="Proteomes" id="UP000001485">
    <property type="component" value="Chromosome"/>
</dbReference>
<reference evidence="1 2" key="2">
    <citation type="journal article" date="2012" name="J. Bacteriol.">
        <title>Genome Sequence of Edwardsiella ictaluri 93-146, a Strain Associated with a Natural Channel Catfish Outbreak of Enteric Septicemia of Catfish.</title>
        <authorList>
            <person name="Williams M.L."/>
            <person name="Gillaspy A.F."/>
            <person name="Dyer D.W."/>
            <person name="Thune R.L."/>
            <person name="Waldbieser G.C."/>
            <person name="Schuster S.C."/>
            <person name="Gipson J."/>
            <person name="Zaitshik J."/>
            <person name="Landry C."/>
            <person name="Banes M.M."/>
            <person name="Lawrence M.L."/>
        </authorList>
    </citation>
    <scope>NUCLEOTIDE SEQUENCE [LARGE SCALE GENOMIC DNA]</scope>
    <source>
        <strain evidence="1 2">93-146</strain>
    </source>
</reference>
<proteinExistence type="predicted"/>
<protein>
    <submittedName>
        <fullName evidence="1">Uncharacterized protein</fullName>
    </submittedName>
</protein>
<dbReference type="KEGG" id="eic:NT01EI_3783"/>
<organism evidence="1 2">
    <name type="scientific">Edwardsiella ictaluri (strain 93-146)</name>
    <dbReference type="NCBI Taxonomy" id="634503"/>
    <lineage>
        <taxon>Bacteria</taxon>
        <taxon>Pseudomonadati</taxon>
        <taxon>Pseudomonadota</taxon>
        <taxon>Gammaproteobacteria</taxon>
        <taxon>Enterobacterales</taxon>
        <taxon>Hafniaceae</taxon>
        <taxon>Edwardsiella</taxon>
    </lineage>
</organism>
<sequence>MLDVCRKLGISDATFTPDERDTAEYPPLNSNLCGNGQRKIYG</sequence>
<accession>C5BB66</accession>
<dbReference type="HOGENOM" id="CLU_3250703_0_0_6"/>
<evidence type="ECO:0000313" key="1">
    <source>
        <dbReference type="EMBL" id="ACR70908.1"/>
    </source>
</evidence>
<name>C5BB66_EDWI9</name>
<gene>
    <name evidence="1" type="ordered locus">NT01EI_3783</name>
</gene>
<dbReference type="AlphaFoldDB" id="C5BB66"/>